<sequence>MPVASMQQLAREAFARRQTAGVAVMRDAALITRAAADMAARFRAGGKLVVFGGGAAGTDAAHVAVEFMHPVIVGKAALPAVALSNDAATVAAIGSGDGPDETFAHQVRHWAGPADIAMGVCRDGRCSSVARALQTAHELGLLTVALTGALTGTASPAQALPAADHLIAVASADPRLVKEVHVTTYHLLWELVHVFLDQAGEGLT</sequence>
<comment type="caution">
    <text evidence="2">The sequence shown here is derived from an EMBL/GenBank/DDBJ whole genome shotgun (WGS) entry which is preliminary data.</text>
</comment>
<proteinExistence type="predicted"/>
<keyword evidence="3" id="KW-1185">Reference proteome</keyword>
<dbReference type="SUPFAM" id="SSF53697">
    <property type="entry name" value="SIS domain"/>
    <property type="match status" value="1"/>
</dbReference>
<protein>
    <submittedName>
        <fullName evidence="2">Phosphoheptose isomerase</fullName>
    </submittedName>
</protein>
<evidence type="ECO:0000313" key="3">
    <source>
        <dbReference type="Proteomes" id="UP000605992"/>
    </source>
</evidence>
<reference evidence="2" key="1">
    <citation type="submission" date="2021-01" db="EMBL/GenBank/DDBJ databases">
        <title>Whole genome shotgun sequence of Planotetraspora thailandica NBRC 104271.</title>
        <authorList>
            <person name="Komaki H."/>
            <person name="Tamura T."/>
        </authorList>
    </citation>
    <scope>NUCLEOTIDE SEQUENCE</scope>
    <source>
        <strain evidence="2">NBRC 104271</strain>
    </source>
</reference>
<dbReference type="InterPro" id="IPR050099">
    <property type="entry name" value="SIS_GmhA/DiaA_subfam"/>
</dbReference>
<organism evidence="2 3">
    <name type="scientific">Planotetraspora thailandica</name>
    <dbReference type="NCBI Taxonomy" id="487172"/>
    <lineage>
        <taxon>Bacteria</taxon>
        <taxon>Bacillati</taxon>
        <taxon>Actinomycetota</taxon>
        <taxon>Actinomycetes</taxon>
        <taxon>Streptosporangiales</taxon>
        <taxon>Streptosporangiaceae</taxon>
        <taxon>Planotetraspora</taxon>
    </lineage>
</organism>
<name>A0A8J3XRD1_9ACTN</name>
<gene>
    <name evidence="2" type="primary">gmhA_2</name>
    <name evidence="2" type="ORF">Pth03_02810</name>
</gene>
<dbReference type="InterPro" id="IPR046348">
    <property type="entry name" value="SIS_dom_sf"/>
</dbReference>
<dbReference type="PROSITE" id="PS51464">
    <property type="entry name" value="SIS"/>
    <property type="match status" value="1"/>
</dbReference>
<dbReference type="GO" id="GO:0016853">
    <property type="term" value="F:isomerase activity"/>
    <property type="evidence" value="ECO:0007669"/>
    <property type="project" value="UniProtKB-KW"/>
</dbReference>
<accession>A0A8J3XRD1</accession>
<dbReference type="Pfam" id="PF13580">
    <property type="entry name" value="SIS_2"/>
    <property type="match status" value="1"/>
</dbReference>
<evidence type="ECO:0000259" key="1">
    <source>
        <dbReference type="PROSITE" id="PS51464"/>
    </source>
</evidence>
<evidence type="ECO:0000313" key="2">
    <source>
        <dbReference type="EMBL" id="GII51892.1"/>
    </source>
</evidence>
<dbReference type="GO" id="GO:1901135">
    <property type="term" value="P:carbohydrate derivative metabolic process"/>
    <property type="evidence" value="ECO:0007669"/>
    <property type="project" value="InterPro"/>
</dbReference>
<dbReference type="InterPro" id="IPR001347">
    <property type="entry name" value="SIS_dom"/>
</dbReference>
<dbReference type="GO" id="GO:0097367">
    <property type="term" value="F:carbohydrate derivative binding"/>
    <property type="evidence" value="ECO:0007669"/>
    <property type="project" value="InterPro"/>
</dbReference>
<dbReference type="Proteomes" id="UP000605992">
    <property type="component" value="Unassembled WGS sequence"/>
</dbReference>
<dbReference type="PANTHER" id="PTHR30390">
    <property type="entry name" value="SEDOHEPTULOSE 7-PHOSPHATE ISOMERASE / DNAA INITIATOR-ASSOCIATING FACTOR FOR REPLICATION INITIATION"/>
    <property type="match status" value="1"/>
</dbReference>
<dbReference type="RefSeq" id="WP_203942219.1">
    <property type="nucleotide sequence ID" value="NZ_BOOR01000004.1"/>
</dbReference>
<dbReference type="AlphaFoldDB" id="A0A8J3XRD1"/>
<dbReference type="EMBL" id="BOOR01000004">
    <property type="protein sequence ID" value="GII51892.1"/>
    <property type="molecule type" value="Genomic_DNA"/>
</dbReference>
<keyword evidence="2" id="KW-0413">Isomerase</keyword>
<dbReference type="Gene3D" id="3.40.50.10490">
    <property type="entry name" value="Glucose-6-phosphate isomerase like protein, domain 1"/>
    <property type="match status" value="1"/>
</dbReference>
<feature type="domain" description="SIS" evidence="1">
    <location>
        <begin position="38"/>
        <end position="204"/>
    </location>
</feature>